<protein>
    <submittedName>
        <fullName evidence="2">DOMON domain-containing protein</fullName>
    </submittedName>
</protein>
<evidence type="ECO:0000313" key="2">
    <source>
        <dbReference type="WBParaSite" id="ES5_v2.g24438.t1"/>
    </source>
</evidence>
<organism evidence="1 2">
    <name type="scientific">Panagrolaimus sp. ES5</name>
    <dbReference type="NCBI Taxonomy" id="591445"/>
    <lineage>
        <taxon>Eukaryota</taxon>
        <taxon>Metazoa</taxon>
        <taxon>Ecdysozoa</taxon>
        <taxon>Nematoda</taxon>
        <taxon>Chromadorea</taxon>
        <taxon>Rhabditida</taxon>
        <taxon>Tylenchina</taxon>
        <taxon>Panagrolaimomorpha</taxon>
        <taxon>Panagrolaimoidea</taxon>
        <taxon>Panagrolaimidae</taxon>
        <taxon>Panagrolaimus</taxon>
    </lineage>
</organism>
<reference evidence="2" key="1">
    <citation type="submission" date="2022-11" db="UniProtKB">
        <authorList>
            <consortium name="WormBaseParasite"/>
        </authorList>
    </citation>
    <scope>IDENTIFICATION</scope>
</reference>
<dbReference type="Proteomes" id="UP000887579">
    <property type="component" value="Unplaced"/>
</dbReference>
<name>A0AC34G4B1_9BILA</name>
<proteinExistence type="predicted"/>
<dbReference type="WBParaSite" id="ES5_v2.g24438.t1">
    <property type="protein sequence ID" value="ES5_v2.g24438.t1"/>
    <property type="gene ID" value="ES5_v2.g24438"/>
</dbReference>
<evidence type="ECO:0000313" key="1">
    <source>
        <dbReference type="Proteomes" id="UP000887579"/>
    </source>
</evidence>
<accession>A0AC34G4B1</accession>
<sequence length="381" mass="43144">MLLHFIFSLALLFSSAFGNHDGKHHHLKEHSNDQTSLLVELSGIKYNLTWCADFDSQEITFKVDFIEPKQLDDDRWLMFGFSDHGKLAGSDFCLFNNGGNGTLIDGYLGDKLEPKIDVHQDCNFIAYDRHNGHLDGYLGDKLEPKIDVHQDCNFIAYDRHNGHLVFRRKFTTCDIRDYAVEPGTTQFLLATGHGEFKSLLDKHVSYHLRYNMLLQYPVKFPGDDSDAKTMKILAKDAPVPAEQTTYWCAIVKLDENLQNLKHHIVKLEPVISEGLEQIVHHMVLYHCAMEQDASEVYNGKCQADERPEMSHLCSKVMAAWSMGASTVFYPKEAGLPFGGKGFVPLVMVEIHYNNPGLKSGLIDNSGFKITYTPHLRPHDAG</sequence>